<dbReference type="Pfam" id="PF12854">
    <property type="entry name" value="PPR_1"/>
    <property type="match status" value="1"/>
</dbReference>
<evidence type="ECO:0000256" key="2">
    <source>
        <dbReference type="PROSITE-ProRule" id="PRU00708"/>
    </source>
</evidence>
<dbReference type="InterPro" id="IPR002885">
    <property type="entry name" value="PPR_rpt"/>
</dbReference>
<dbReference type="Pfam" id="PF13812">
    <property type="entry name" value="PPR_3"/>
    <property type="match status" value="1"/>
</dbReference>
<keyword evidence="1" id="KW-0677">Repeat</keyword>
<dbReference type="InterPro" id="IPR011990">
    <property type="entry name" value="TPR-like_helical_dom_sf"/>
</dbReference>
<evidence type="ECO:0008006" key="5">
    <source>
        <dbReference type="Google" id="ProtNLM"/>
    </source>
</evidence>
<accession>A0AAF0E0D7</accession>
<protein>
    <recommendedName>
        <fullName evidence="5">Pentatricopeptide repeat-containing protein</fullName>
    </recommendedName>
</protein>
<dbReference type="EMBL" id="CP119935">
    <property type="protein sequence ID" value="WFD02865.1"/>
    <property type="molecule type" value="Genomic_DNA"/>
</dbReference>
<name>A0AAF0E0D7_9BASI</name>
<dbReference type="InterPro" id="IPR051222">
    <property type="entry name" value="PPR/CCM1_RNA-binding"/>
</dbReference>
<evidence type="ECO:0000313" key="4">
    <source>
        <dbReference type="Proteomes" id="UP001214603"/>
    </source>
</evidence>
<evidence type="ECO:0000256" key="1">
    <source>
        <dbReference type="ARBA" id="ARBA00022737"/>
    </source>
</evidence>
<sequence>MWTRWGSRAGALRLARAVHQHAPAPSAPLQALRAGFSARDLEQVWDAWHALRSQGALHLLKRHDEADLLALVRANLAVLSPRMSGEALQFPLKDTRDPAWRERCWQWGLRAAERTDILGVQGWMRVELLCGDAHRAIALFHAYLDARRRASDGDTLYLDADFRRRRQVHDLLVLLVLCYAHVNDLRGMVDVFQSFEVGTHTELFFDYAHCRRQYTKFPWTGPSRESAALRAVQDRALEWVSHAELARGLQGGTGGVGGQNRIARLLGSILTRGDIVSFWRLFHAAMQAGVLPCDTPWLAQVQLARDELPAWTDSCWTVCLSGLLAARRTDLASQVWAALIEVQQAMAANGHTWPPLAVWNALLDGYSRANDYAAVQATWHVLTNPRASTRDVPLAQSVARTLPRPASLAPDLLCYTTMIAASFRRQRADTALELFRTLQGLQAEGKLRISVETYNAVVHGLCVVGRMGDAQKLFHTMGTGPVPPPTITTLNVLLRAQARVRNMAAMADTLRRIPALNLRPDVITFTTVLDALLRAADTPERAGAAVQQVMQIMDSMDVQPNSVTFTAMIKACLHIPSQEGEPRLQVAFQLLHTMCTTRLAPNLVTYSTIIPGILEHRTQLAALAHQGKIPPLFTKLPANIKSASAERDLALDKDTAGLRLAIVFWEQMRAASITPSSELYHAMLRVLLADPHNPTAFSYGARLADEVLHAHGRLSPEASTHEATVPVPGPQSWSAVLAPLVAAQKRSEGLRAGAQSLLQSVLAHWHASPYGQAAMQLDTRPGSQHVLRLVRDANAHTATGSEEP</sequence>
<reference evidence="3" key="1">
    <citation type="submission" date="2023-03" db="EMBL/GenBank/DDBJ databases">
        <title>Mating type loci evolution in Malassezia.</title>
        <authorList>
            <person name="Coelho M.A."/>
        </authorList>
    </citation>
    <scope>NUCLEOTIDE SEQUENCE</scope>
    <source>
        <strain evidence="3">CBS 7876</strain>
    </source>
</reference>
<dbReference type="PROSITE" id="PS51375">
    <property type="entry name" value="PPR"/>
    <property type="match status" value="1"/>
</dbReference>
<organism evidence="3 4">
    <name type="scientific">Malassezia obtusa</name>
    <dbReference type="NCBI Taxonomy" id="76774"/>
    <lineage>
        <taxon>Eukaryota</taxon>
        <taxon>Fungi</taxon>
        <taxon>Dikarya</taxon>
        <taxon>Basidiomycota</taxon>
        <taxon>Ustilaginomycotina</taxon>
        <taxon>Malasseziomycetes</taxon>
        <taxon>Malasseziales</taxon>
        <taxon>Malasseziaceae</taxon>
        <taxon>Malassezia</taxon>
    </lineage>
</organism>
<dbReference type="AlphaFoldDB" id="A0AAF0E0D7"/>
<dbReference type="Proteomes" id="UP001214603">
    <property type="component" value="Chromosome 2"/>
</dbReference>
<proteinExistence type="predicted"/>
<keyword evidence="4" id="KW-1185">Reference proteome</keyword>
<dbReference type="Gene3D" id="1.25.40.10">
    <property type="entry name" value="Tetratricopeptide repeat domain"/>
    <property type="match status" value="3"/>
</dbReference>
<dbReference type="PANTHER" id="PTHR47942">
    <property type="entry name" value="TETRATRICOPEPTIDE REPEAT (TPR)-LIKE SUPERFAMILY PROTEIN-RELATED"/>
    <property type="match status" value="1"/>
</dbReference>
<gene>
    <name evidence="3" type="ORF">MOBT1_001552</name>
</gene>
<evidence type="ECO:0000313" key="3">
    <source>
        <dbReference type="EMBL" id="WFD02865.1"/>
    </source>
</evidence>
<feature type="repeat" description="PPR" evidence="2">
    <location>
        <begin position="450"/>
        <end position="484"/>
    </location>
</feature>